<evidence type="ECO:0000313" key="2">
    <source>
        <dbReference type="EMBL" id="GAI30279.1"/>
    </source>
</evidence>
<evidence type="ECO:0000259" key="1">
    <source>
        <dbReference type="PROSITE" id="PS51480"/>
    </source>
</evidence>
<reference evidence="2" key="1">
    <citation type="journal article" date="2014" name="Front. Microbiol.">
        <title>High frequency of phylogenetically diverse reductive dehalogenase-homologous genes in deep subseafloor sedimentary metagenomes.</title>
        <authorList>
            <person name="Kawai M."/>
            <person name="Futagami T."/>
            <person name="Toyoda A."/>
            <person name="Takaki Y."/>
            <person name="Nishi S."/>
            <person name="Hori S."/>
            <person name="Arai W."/>
            <person name="Tsubouchi T."/>
            <person name="Morono Y."/>
            <person name="Uchiyama I."/>
            <person name="Ito T."/>
            <person name="Fujiyama A."/>
            <person name="Inagaki F."/>
            <person name="Takami H."/>
        </authorList>
    </citation>
    <scope>NUCLEOTIDE SEQUENCE</scope>
    <source>
        <strain evidence="2">Expedition CK06-06</strain>
    </source>
</reference>
<feature type="non-terminal residue" evidence="2">
    <location>
        <position position="1"/>
    </location>
</feature>
<dbReference type="GO" id="GO:0006071">
    <property type="term" value="P:glycerol metabolic process"/>
    <property type="evidence" value="ECO:0007669"/>
    <property type="project" value="InterPro"/>
</dbReference>
<dbReference type="SMART" id="SM01120">
    <property type="entry name" value="Dak2"/>
    <property type="match status" value="1"/>
</dbReference>
<dbReference type="Gene3D" id="1.25.40.340">
    <property type="match status" value="1"/>
</dbReference>
<gene>
    <name evidence="2" type="ORF">S06H3_36378</name>
</gene>
<comment type="caution">
    <text evidence="2">The sequence shown here is derived from an EMBL/GenBank/DDBJ whole genome shotgun (WGS) entry which is preliminary data.</text>
</comment>
<accession>X1PHA5</accession>
<dbReference type="EMBL" id="BARV01022028">
    <property type="protein sequence ID" value="GAI30279.1"/>
    <property type="molecule type" value="Genomic_DNA"/>
</dbReference>
<feature type="non-terminal residue" evidence="2">
    <location>
        <position position="271"/>
    </location>
</feature>
<protein>
    <recommendedName>
        <fullName evidence="1">DhaL domain-containing protein</fullName>
    </recommendedName>
</protein>
<proteinExistence type="predicted"/>
<dbReference type="PANTHER" id="PTHR33434:SF4">
    <property type="entry name" value="PHOSPHATASE PROTEIN"/>
    <property type="match status" value="1"/>
</dbReference>
<dbReference type="GO" id="GO:0004371">
    <property type="term" value="F:glycerone kinase activity"/>
    <property type="evidence" value="ECO:0007669"/>
    <property type="project" value="InterPro"/>
</dbReference>
<dbReference type="Pfam" id="PF21645">
    <property type="entry name" value="FakA-like_M"/>
    <property type="match status" value="1"/>
</dbReference>
<dbReference type="InterPro" id="IPR050270">
    <property type="entry name" value="DegV_domain_contain"/>
</dbReference>
<dbReference type="SUPFAM" id="SSF101473">
    <property type="entry name" value="DhaL-like"/>
    <property type="match status" value="1"/>
</dbReference>
<name>X1PHA5_9ZZZZ</name>
<sequence length="271" mass="28741">DTGTNMLLTMRSTMEEAYRAPDDSASGVARAMARGALIGARGNSGVILSQIWNGLAQGLADKESINGSELADALLKASVVAYKGLSNPVEGTILTVIREAAAAAREHASNVSDDAVSVVEATVGAAKESVANTPTLLPVLMEAGVVDAGGQGLYTILEGALHYLKGEVEQLKLRRPWMVASSVPLTAKVPQMVGAEEVPYGYCTNFVIKGERLDPDKLRKRLEKRGQSVIVVGDDSAVRVHIHTLDPGDVVSYVIPLGTLHEINIRNMDEQ</sequence>
<dbReference type="PANTHER" id="PTHR33434">
    <property type="entry name" value="DEGV DOMAIN-CONTAINING PROTEIN DR_1986-RELATED"/>
    <property type="match status" value="1"/>
</dbReference>
<organism evidence="2">
    <name type="scientific">marine sediment metagenome</name>
    <dbReference type="NCBI Taxonomy" id="412755"/>
    <lineage>
        <taxon>unclassified sequences</taxon>
        <taxon>metagenomes</taxon>
        <taxon>ecological metagenomes</taxon>
    </lineage>
</organism>
<feature type="domain" description="DhaL" evidence="1">
    <location>
        <begin position="1"/>
        <end position="162"/>
    </location>
</feature>
<dbReference type="InterPro" id="IPR036117">
    <property type="entry name" value="DhaL_dom_sf"/>
</dbReference>
<dbReference type="PROSITE" id="PS51480">
    <property type="entry name" value="DHAL"/>
    <property type="match status" value="1"/>
</dbReference>
<dbReference type="InterPro" id="IPR004007">
    <property type="entry name" value="DhaL_dom"/>
</dbReference>
<dbReference type="AlphaFoldDB" id="X1PHA5"/>
<dbReference type="InterPro" id="IPR048394">
    <property type="entry name" value="FakA-like_M"/>
</dbReference>
<dbReference type="Pfam" id="PF02734">
    <property type="entry name" value="Dak2"/>
    <property type="match status" value="1"/>
</dbReference>